<feature type="compositionally biased region" description="Basic and acidic residues" evidence="1">
    <location>
        <begin position="29"/>
        <end position="70"/>
    </location>
</feature>
<dbReference type="Proteomes" id="UP001295684">
    <property type="component" value="Unassembled WGS sequence"/>
</dbReference>
<keyword evidence="4" id="KW-1185">Reference proteome</keyword>
<dbReference type="Pfam" id="PF04419">
    <property type="entry name" value="SERF-like_N"/>
    <property type="match status" value="1"/>
</dbReference>
<proteinExistence type="predicted"/>
<dbReference type="EMBL" id="CAMPGE010025865">
    <property type="protein sequence ID" value="CAI2383581.1"/>
    <property type="molecule type" value="Genomic_DNA"/>
</dbReference>
<reference evidence="3" key="1">
    <citation type="submission" date="2023-07" db="EMBL/GenBank/DDBJ databases">
        <authorList>
            <consortium name="AG Swart"/>
            <person name="Singh M."/>
            <person name="Singh A."/>
            <person name="Seah K."/>
            <person name="Emmerich C."/>
        </authorList>
    </citation>
    <scope>NUCLEOTIDE SEQUENCE</scope>
    <source>
        <strain evidence="3">DP1</strain>
    </source>
</reference>
<evidence type="ECO:0000256" key="1">
    <source>
        <dbReference type="SAM" id="MobiDB-lite"/>
    </source>
</evidence>
<feature type="compositionally biased region" description="Basic residues" evidence="1">
    <location>
        <begin position="97"/>
        <end position="111"/>
    </location>
</feature>
<gene>
    <name evidence="3" type="ORF">ECRASSUSDP1_LOCUS25086</name>
</gene>
<name>A0AAD1Y403_EUPCR</name>
<comment type="caution">
    <text evidence="3">The sequence shown here is derived from an EMBL/GenBank/DDBJ whole genome shotgun (WGS) entry which is preliminary data.</text>
</comment>
<feature type="compositionally biased region" description="Basic and acidic residues" evidence="1">
    <location>
        <begin position="1"/>
        <end position="13"/>
    </location>
</feature>
<feature type="region of interest" description="Disordered" evidence="1">
    <location>
        <begin position="1"/>
        <end position="111"/>
    </location>
</feature>
<evidence type="ECO:0000313" key="3">
    <source>
        <dbReference type="EMBL" id="CAI2383581.1"/>
    </source>
</evidence>
<evidence type="ECO:0000259" key="2">
    <source>
        <dbReference type="Pfam" id="PF04419"/>
    </source>
</evidence>
<feature type="domain" description="Small EDRK-rich factor-like N-terminal" evidence="2">
    <location>
        <begin position="1"/>
        <end position="31"/>
    </location>
</feature>
<evidence type="ECO:0000313" key="4">
    <source>
        <dbReference type="Proteomes" id="UP001295684"/>
    </source>
</evidence>
<sequence length="111" mass="13061">MARGNQREIDRERAMKRKDKKKIKTTKSGFEKRKEDDAERMREKQRLAEERKLKEAEEEKKELASEPVKPKKDKKKAKAKVPNFLLGFTGGHDELKAKKKAKKELQKKKGK</sequence>
<dbReference type="InterPro" id="IPR007513">
    <property type="entry name" value="SERF-like_N"/>
</dbReference>
<protein>
    <recommendedName>
        <fullName evidence="2">Small EDRK-rich factor-like N-terminal domain-containing protein</fullName>
    </recommendedName>
</protein>
<dbReference type="AlphaFoldDB" id="A0AAD1Y403"/>
<feature type="compositionally biased region" description="Basic residues" evidence="1">
    <location>
        <begin position="14"/>
        <end position="25"/>
    </location>
</feature>
<organism evidence="3 4">
    <name type="scientific">Euplotes crassus</name>
    <dbReference type="NCBI Taxonomy" id="5936"/>
    <lineage>
        <taxon>Eukaryota</taxon>
        <taxon>Sar</taxon>
        <taxon>Alveolata</taxon>
        <taxon>Ciliophora</taxon>
        <taxon>Intramacronucleata</taxon>
        <taxon>Spirotrichea</taxon>
        <taxon>Hypotrichia</taxon>
        <taxon>Euplotida</taxon>
        <taxon>Euplotidae</taxon>
        <taxon>Moneuplotes</taxon>
    </lineage>
</organism>
<accession>A0AAD1Y403</accession>